<comment type="caution">
    <text evidence="1">The sequence shown here is derived from an EMBL/GenBank/DDBJ whole genome shotgun (WGS) entry which is preliminary data.</text>
</comment>
<protein>
    <submittedName>
        <fullName evidence="1">25934_t:CDS:1</fullName>
    </submittedName>
</protein>
<feature type="non-terminal residue" evidence="1">
    <location>
        <position position="41"/>
    </location>
</feature>
<keyword evidence="2" id="KW-1185">Reference proteome</keyword>
<dbReference type="EMBL" id="CAJVQB010052473">
    <property type="protein sequence ID" value="CAG8835916.1"/>
    <property type="molecule type" value="Genomic_DNA"/>
</dbReference>
<dbReference type="Proteomes" id="UP000789901">
    <property type="component" value="Unassembled WGS sequence"/>
</dbReference>
<feature type="non-terminal residue" evidence="1">
    <location>
        <position position="1"/>
    </location>
</feature>
<accession>A0ABN7WMC7</accession>
<evidence type="ECO:0000313" key="2">
    <source>
        <dbReference type="Proteomes" id="UP000789901"/>
    </source>
</evidence>
<reference evidence="1 2" key="1">
    <citation type="submission" date="2021-06" db="EMBL/GenBank/DDBJ databases">
        <authorList>
            <person name="Kallberg Y."/>
            <person name="Tangrot J."/>
            <person name="Rosling A."/>
        </authorList>
    </citation>
    <scope>NUCLEOTIDE SEQUENCE [LARGE SCALE GENOMIC DNA]</scope>
    <source>
        <strain evidence="1 2">120-4 pot B 10/14</strain>
    </source>
</reference>
<name>A0ABN7WMC7_GIGMA</name>
<organism evidence="1 2">
    <name type="scientific">Gigaspora margarita</name>
    <dbReference type="NCBI Taxonomy" id="4874"/>
    <lineage>
        <taxon>Eukaryota</taxon>
        <taxon>Fungi</taxon>
        <taxon>Fungi incertae sedis</taxon>
        <taxon>Mucoromycota</taxon>
        <taxon>Glomeromycotina</taxon>
        <taxon>Glomeromycetes</taxon>
        <taxon>Diversisporales</taxon>
        <taxon>Gigasporaceae</taxon>
        <taxon>Gigaspora</taxon>
    </lineage>
</organism>
<evidence type="ECO:0000313" key="1">
    <source>
        <dbReference type="EMBL" id="CAG8835916.1"/>
    </source>
</evidence>
<gene>
    <name evidence="1" type="ORF">GMARGA_LOCUS32789</name>
</gene>
<proteinExistence type="predicted"/>
<sequence>EPIDWIENYIEEQIVLELGKILSDSDLPSRNTCELAQPDIN</sequence>